<reference evidence="2 3" key="1">
    <citation type="submission" date="2013-07" db="EMBL/GenBank/DDBJ databases">
        <title>Thioclava pacifica DSM 10166 Genome Sequencing.</title>
        <authorList>
            <person name="Lai Q."/>
            <person name="Shao Z."/>
        </authorList>
    </citation>
    <scope>NUCLEOTIDE SEQUENCE [LARGE SCALE GENOMIC DNA]</scope>
    <source>
        <strain evidence="2 3">DSM 10166</strain>
    </source>
</reference>
<dbReference type="STRING" id="1353537.TP2_01225"/>
<evidence type="ECO:0008006" key="4">
    <source>
        <dbReference type="Google" id="ProtNLM"/>
    </source>
</evidence>
<keyword evidence="3" id="KW-1185">Reference proteome</keyword>
<comment type="caution">
    <text evidence="2">The sequence shown here is derived from an EMBL/GenBank/DDBJ whole genome shotgun (WGS) entry which is preliminary data.</text>
</comment>
<accession>A0A074JJZ2</accession>
<gene>
    <name evidence="2" type="ORF">TP2_01225</name>
</gene>
<dbReference type="EMBL" id="AUND01000001">
    <property type="protein sequence ID" value="KEO56170.1"/>
    <property type="molecule type" value="Genomic_DNA"/>
</dbReference>
<dbReference type="RefSeq" id="WP_051692096.1">
    <property type="nucleotide sequence ID" value="NZ_AUND01000001.1"/>
</dbReference>
<dbReference type="OrthoDB" id="8481769at2"/>
<protein>
    <recommendedName>
        <fullName evidence="4">Sulfotransferase domain-containing protein</fullName>
    </recommendedName>
</protein>
<sequence>MDVILHIGAHRTGTTAFQAWMLQNADALAGAGIAYWGPDRTRAGLFSGLVRRPDLVSPADEAGLERLRMRLGFEIDRLAGAGLRHLVISEENLLGAIPNCVEMLTLYPDARGRLERAGRALRPHLKGVALSIRRQDMWWASALSVTVGRGMAVPQRHEQARLAAHPRGWREVTEQAQAAFDLPVTVWSHEALGGDHVAQLGAMLPGAVLPAGLFEPGRRLNAAPGLGALRKPLAKAGHAVLGSNGRWMPFTQGERAQLTARYLEDLSWLRAAPPGVNFVERTAGDAGANPAAATVEEGQGHDGQKRGMA</sequence>
<evidence type="ECO:0000313" key="3">
    <source>
        <dbReference type="Proteomes" id="UP000027432"/>
    </source>
</evidence>
<dbReference type="AlphaFoldDB" id="A0A074JJZ2"/>
<feature type="compositionally biased region" description="Basic and acidic residues" evidence="1">
    <location>
        <begin position="298"/>
        <end position="309"/>
    </location>
</feature>
<feature type="region of interest" description="Disordered" evidence="1">
    <location>
        <begin position="287"/>
        <end position="309"/>
    </location>
</feature>
<evidence type="ECO:0000313" key="2">
    <source>
        <dbReference type="EMBL" id="KEO56170.1"/>
    </source>
</evidence>
<name>A0A074JJZ2_9RHOB</name>
<dbReference type="eggNOG" id="ENOG502Z9T4">
    <property type="taxonomic scope" value="Bacteria"/>
</dbReference>
<organism evidence="2 3">
    <name type="scientific">Thioclava pacifica DSM 10166</name>
    <dbReference type="NCBI Taxonomy" id="1353537"/>
    <lineage>
        <taxon>Bacteria</taxon>
        <taxon>Pseudomonadati</taxon>
        <taxon>Pseudomonadota</taxon>
        <taxon>Alphaproteobacteria</taxon>
        <taxon>Rhodobacterales</taxon>
        <taxon>Paracoccaceae</taxon>
        <taxon>Thioclava</taxon>
    </lineage>
</organism>
<evidence type="ECO:0000256" key="1">
    <source>
        <dbReference type="SAM" id="MobiDB-lite"/>
    </source>
</evidence>
<proteinExistence type="predicted"/>
<dbReference type="Proteomes" id="UP000027432">
    <property type="component" value="Unassembled WGS sequence"/>
</dbReference>